<dbReference type="GO" id="GO:0042806">
    <property type="term" value="F:fucose binding"/>
    <property type="evidence" value="ECO:0007669"/>
    <property type="project" value="UniProtKB-ARBA"/>
</dbReference>
<dbReference type="PROSITE" id="PS01187">
    <property type="entry name" value="EGF_CA"/>
    <property type="match status" value="1"/>
</dbReference>
<evidence type="ECO:0000256" key="9">
    <source>
        <dbReference type="ARBA" id="ARBA00022837"/>
    </source>
</evidence>
<dbReference type="GO" id="GO:0005509">
    <property type="term" value="F:calcium ion binding"/>
    <property type="evidence" value="ECO:0007669"/>
    <property type="project" value="InterPro"/>
</dbReference>
<dbReference type="InterPro" id="IPR051941">
    <property type="entry name" value="BG_Antigen-Binding_Lectin"/>
</dbReference>
<accession>A0A9X0A5J1</accession>
<comment type="caution">
    <text evidence="14">The sequence shown here is derived from an EMBL/GenBank/DDBJ whole genome shotgun (WGS) entry which is preliminary data.</text>
</comment>
<organism evidence="14 15">
    <name type="scientific">Desmophyllum pertusum</name>
    <dbReference type="NCBI Taxonomy" id="174260"/>
    <lineage>
        <taxon>Eukaryota</taxon>
        <taxon>Metazoa</taxon>
        <taxon>Cnidaria</taxon>
        <taxon>Anthozoa</taxon>
        <taxon>Hexacorallia</taxon>
        <taxon>Scleractinia</taxon>
        <taxon>Caryophylliina</taxon>
        <taxon>Caryophylliidae</taxon>
        <taxon>Desmophyllum</taxon>
    </lineage>
</organism>
<dbReference type="CDD" id="cd00054">
    <property type="entry name" value="EGF_CA"/>
    <property type="match status" value="1"/>
</dbReference>
<dbReference type="Gene3D" id="2.10.25.10">
    <property type="entry name" value="Laminin"/>
    <property type="match status" value="2"/>
</dbReference>
<dbReference type="Gene3D" id="2.60.120.260">
    <property type="entry name" value="Galactose-binding domain-like"/>
    <property type="match status" value="3"/>
</dbReference>
<dbReference type="FunFam" id="2.10.25.10:FF:000005">
    <property type="entry name" value="Fibrillin 2"/>
    <property type="match status" value="1"/>
</dbReference>
<dbReference type="Pfam" id="PF22633">
    <property type="entry name" value="F5_F8_type_C_2"/>
    <property type="match status" value="2"/>
</dbReference>
<dbReference type="OrthoDB" id="547680at2759"/>
<keyword evidence="11" id="KW-0325">Glycoprotein</keyword>
<protein>
    <recommendedName>
        <fullName evidence="13">EGF-like domain-containing protein</fullName>
    </recommendedName>
</protein>
<proteinExistence type="inferred from homology"/>
<keyword evidence="4 12" id="KW-0245">EGF-like domain</keyword>
<evidence type="ECO:0000256" key="12">
    <source>
        <dbReference type="PROSITE-ProRule" id="PRU00076"/>
    </source>
</evidence>
<dbReference type="PROSITE" id="PS00010">
    <property type="entry name" value="ASX_HYDROXYL"/>
    <property type="match status" value="2"/>
</dbReference>
<gene>
    <name evidence="14" type="ORF">OS493_006550</name>
</gene>
<evidence type="ECO:0000256" key="1">
    <source>
        <dbReference type="ARBA" id="ARBA00002219"/>
    </source>
</evidence>
<dbReference type="InterPro" id="IPR018097">
    <property type="entry name" value="EGF_Ca-bd_CS"/>
</dbReference>
<dbReference type="EMBL" id="MU825398">
    <property type="protein sequence ID" value="KAJ7393565.1"/>
    <property type="molecule type" value="Genomic_DNA"/>
</dbReference>
<evidence type="ECO:0000256" key="8">
    <source>
        <dbReference type="ARBA" id="ARBA00022737"/>
    </source>
</evidence>
<dbReference type="GO" id="GO:0010185">
    <property type="term" value="P:regulation of cellular defense response"/>
    <property type="evidence" value="ECO:0007669"/>
    <property type="project" value="UniProtKB-ARBA"/>
</dbReference>
<keyword evidence="5" id="KW-0479">Metal-binding</keyword>
<feature type="domain" description="EGF-like" evidence="13">
    <location>
        <begin position="384"/>
        <end position="421"/>
    </location>
</feature>
<dbReference type="PANTHER" id="PTHR45713:SF6">
    <property type="entry name" value="F5_8 TYPE C DOMAIN-CONTAINING PROTEIN"/>
    <property type="match status" value="1"/>
</dbReference>
<feature type="domain" description="EGF-like" evidence="13">
    <location>
        <begin position="433"/>
        <end position="469"/>
    </location>
</feature>
<dbReference type="SMART" id="SM00179">
    <property type="entry name" value="EGF_CA"/>
    <property type="match status" value="2"/>
</dbReference>
<comment type="subunit">
    <text evidence="3">Homotrimer.</text>
</comment>
<dbReference type="AlphaFoldDB" id="A0A9X0A5J1"/>
<evidence type="ECO:0000256" key="4">
    <source>
        <dbReference type="ARBA" id="ARBA00022536"/>
    </source>
</evidence>
<keyword evidence="8" id="KW-0677">Repeat</keyword>
<evidence type="ECO:0000313" key="14">
    <source>
        <dbReference type="EMBL" id="KAJ7393565.1"/>
    </source>
</evidence>
<keyword evidence="6" id="KW-0732">Signal</keyword>
<evidence type="ECO:0000256" key="3">
    <source>
        <dbReference type="ARBA" id="ARBA00011233"/>
    </source>
</evidence>
<name>A0A9X0A5J1_9CNID</name>
<evidence type="ECO:0000256" key="6">
    <source>
        <dbReference type="ARBA" id="ARBA00022729"/>
    </source>
</evidence>
<evidence type="ECO:0000256" key="2">
    <source>
        <dbReference type="ARBA" id="ARBA00010147"/>
    </source>
</evidence>
<comment type="function">
    <text evidence="1">Acts as a defensive agent. Recognizes blood group fucosylated oligosaccharides including A, B, H and Lewis B-type antigens. Does not recognize Lewis A antigen and has low affinity for monovalent haptens.</text>
</comment>
<dbReference type="PROSITE" id="PS50026">
    <property type="entry name" value="EGF_3"/>
    <property type="match status" value="2"/>
</dbReference>
<dbReference type="InterPro" id="IPR000152">
    <property type="entry name" value="EGF-type_Asp/Asn_hydroxyl_site"/>
</dbReference>
<evidence type="ECO:0000259" key="13">
    <source>
        <dbReference type="PROSITE" id="PS50026"/>
    </source>
</evidence>
<sequence length="471" mass="52507">MQSSSRAVDGNIDSRFDDGKSCSSTTQHCNAWWRVDLGKLEYVARVFIQFRYECCESEAAHFMIHVGSYLEDHYPLIVEEFKNYVCSNFTVANISHDKGWHVHCGRTLIGRYVYIRLSEKQRLTLCEVYVYSEDNDNIALAQPDYTQAVDGNLQTCHVIASTFEPYLRIDLLHVRPVALVHIFSNVSMTDVAVVVGEQLTGENCISSNGIITANVLKEYVCNNPNRIKGRYVFIVIPNKTASLTLCEVQVYAVYEYDLTWMGSASQSSSFAPVMTAEEAFDEDRVTCTATKEETNPWWKIDLGSDHSVSEVVIYPGDTLPYSSQYDVFIDQQLCGVANTTDSQLLSVICNPKALGRVITINCTGANKMVALCEVEVYANVRVGYDDICQSPYLCHSDHVCNNSGASYTCECRLGYRSDPASTDDKLDPSPCLDVDECQSSSACPNLICNNTIGSYRCECLPGFLRDSGSPK</sequence>
<comment type="caution">
    <text evidence="12">Lacks conserved residue(s) required for the propagation of feature annotation.</text>
</comment>
<dbReference type="InterPro" id="IPR001881">
    <property type="entry name" value="EGF-like_Ca-bd_dom"/>
</dbReference>
<dbReference type="SUPFAM" id="SSF57196">
    <property type="entry name" value="EGF/Laminin"/>
    <property type="match status" value="2"/>
</dbReference>
<keyword evidence="15" id="KW-1185">Reference proteome</keyword>
<dbReference type="InterPro" id="IPR049883">
    <property type="entry name" value="NOTCH1_EGF-like"/>
</dbReference>
<dbReference type="GO" id="GO:0001868">
    <property type="term" value="P:regulation of complement activation, lectin pathway"/>
    <property type="evidence" value="ECO:0007669"/>
    <property type="project" value="UniProtKB-ARBA"/>
</dbReference>
<dbReference type="Proteomes" id="UP001163046">
    <property type="component" value="Unassembled WGS sequence"/>
</dbReference>
<evidence type="ECO:0000256" key="10">
    <source>
        <dbReference type="ARBA" id="ARBA00023157"/>
    </source>
</evidence>
<keyword evidence="7" id="KW-0430">Lectin</keyword>
<evidence type="ECO:0000256" key="5">
    <source>
        <dbReference type="ARBA" id="ARBA00022723"/>
    </source>
</evidence>
<dbReference type="SUPFAM" id="SSF49785">
    <property type="entry name" value="Galactose-binding domain-like"/>
    <property type="match status" value="3"/>
</dbReference>
<reference evidence="14" key="1">
    <citation type="submission" date="2023-01" db="EMBL/GenBank/DDBJ databases">
        <title>Genome assembly of the deep-sea coral Lophelia pertusa.</title>
        <authorList>
            <person name="Herrera S."/>
            <person name="Cordes E."/>
        </authorList>
    </citation>
    <scope>NUCLEOTIDE SEQUENCE</scope>
    <source>
        <strain evidence="14">USNM1676648</strain>
        <tissue evidence="14">Polyp</tissue>
    </source>
</reference>
<dbReference type="Pfam" id="PF07645">
    <property type="entry name" value="EGF_CA"/>
    <property type="match status" value="2"/>
</dbReference>
<dbReference type="SMART" id="SM00607">
    <property type="entry name" value="FTP"/>
    <property type="match status" value="1"/>
</dbReference>
<dbReference type="SMART" id="SM00181">
    <property type="entry name" value="EGF"/>
    <property type="match status" value="2"/>
</dbReference>
<keyword evidence="10" id="KW-1015">Disulfide bond</keyword>
<comment type="similarity">
    <text evidence="2">Belongs to the fucolectin family.</text>
</comment>
<dbReference type="InterPro" id="IPR006585">
    <property type="entry name" value="FTP1"/>
</dbReference>
<dbReference type="InterPro" id="IPR000742">
    <property type="entry name" value="EGF"/>
</dbReference>
<dbReference type="PANTHER" id="PTHR45713">
    <property type="entry name" value="FTP DOMAIN-CONTAINING PROTEIN"/>
    <property type="match status" value="1"/>
</dbReference>
<keyword evidence="9" id="KW-0106">Calcium</keyword>
<dbReference type="InterPro" id="IPR008979">
    <property type="entry name" value="Galactose-bd-like_sf"/>
</dbReference>
<evidence type="ECO:0000256" key="7">
    <source>
        <dbReference type="ARBA" id="ARBA00022734"/>
    </source>
</evidence>
<evidence type="ECO:0000256" key="11">
    <source>
        <dbReference type="ARBA" id="ARBA00023180"/>
    </source>
</evidence>
<evidence type="ECO:0000313" key="15">
    <source>
        <dbReference type="Proteomes" id="UP001163046"/>
    </source>
</evidence>